<dbReference type="AlphaFoldDB" id="A0A9Q0N6T3"/>
<gene>
    <name evidence="1" type="ORF">Bhyg_09602</name>
</gene>
<comment type="caution">
    <text evidence="1">The sequence shown here is derived from an EMBL/GenBank/DDBJ whole genome shotgun (WGS) entry which is preliminary data.</text>
</comment>
<organism evidence="1 2">
    <name type="scientific">Pseudolycoriella hygida</name>
    <dbReference type="NCBI Taxonomy" id="35572"/>
    <lineage>
        <taxon>Eukaryota</taxon>
        <taxon>Metazoa</taxon>
        <taxon>Ecdysozoa</taxon>
        <taxon>Arthropoda</taxon>
        <taxon>Hexapoda</taxon>
        <taxon>Insecta</taxon>
        <taxon>Pterygota</taxon>
        <taxon>Neoptera</taxon>
        <taxon>Endopterygota</taxon>
        <taxon>Diptera</taxon>
        <taxon>Nematocera</taxon>
        <taxon>Sciaroidea</taxon>
        <taxon>Sciaridae</taxon>
        <taxon>Pseudolycoriella</taxon>
    </lineage>
</organism>
<accession>A0A9Q0N6T3</accession>
<sequence length="278" mass="31992">MILFLCFQIEDAMLMFDKQTNRHRANMAPVTRKNAQSALNTSVYKSDDKVYSLLKTLNLKIDKNHKRVGQQIDDLCINHRDEVRKHLQEIESKMDDKIQKRLSFNASEMDRLASVVENNERLSKLNDVILKGIPNNRNEKLMDVFDRVSSVIGFETTSNSVNTILRLKSGNNQTSSPILVKFLSANSKQDFMMKYYAHRDLKLSAIGLDSEDRIYATHNLTKHNFELQLKAVQMLKEKKIVKIQIRAGLVYVKFNGTDDFKKLVHSSDLINDVVTAVE</sequence>
<dbReference type="EMBL" id="WJQU01000002">
    <property type="protein sequence ID" value="KAJ6644633.1"/>
    <property type="molecule type" value="Genomic_DNA"/>
</dbReference>
<evidence type="ECO:0000313" key="1">
    <source>
        <dbReference type="EMBL" id="KAJ6644633.1"/>
    </source>
</evidence>
<protein>
    <submittedName>
        <fullName evidence="1">Uncharacterized protein</fullName>
    </submittedName>
</protein>
<proteinExistence type="predicted"/>
<dbReference type="Proteomes" id="UP001151699">
    <property type="component" value="Chromosome B"/>
</dbReference>
<name>A0A9Q0N6T3_9DIPT</name>
<dbReference type="OrthoDB" id="7734146at2759"/>
<reference evidence="1" key="1">
    <citation type="submission" date="2022-07" db="EMBL/GenBank/DDBJ databases">
        <authorList>
            <person name="Trinca V."/>
            <person name="Uliana J.V.C."/>
            <person name="Torres T.T."/>
            <person name="Ward R.J."/>
            <person name="Monesi N."/>
        </authorList>
    </citation>
    <scope>NUCLEOTIDE SEQUENCE</scope>
    <source>
        <strain evidence="1">HSMRA1968</strain>
        <tissue evidence="1">Whole embryos</tissue>
    </source>
</reference>
<keyword evidence="2" id="KW-1185">Reference proteome</keyword>
<evidence type="ECO:0000313" key="2">
    <source>
        <dbReference type="Proteomes" id="UP001151699"/>
    </source>
</evidence>